<proteinExistence type="predicted"/>
<evidence type="ECO:0000313" key="3">
    <source>
        <dbReference type="Proteomes" id="UP000027586"/>
    </source>
</evidence>
<feature type="transmembrane region" description="Helical" evidence="1">
    <location>
        <begin position="6"/>
        <end position="24"/>
    </location>
</feature>
<accession>A0A068RZV1</accession>
<organism evidence="2 3">
    <name type="scientific">Lichtheimia corymbifera JMRC:FSU:9682</name>
    <dbReference type="NCBI Taxonomy" id="1263082"/>
    <lineage>
        <taxon>Eukaryota</taxon>
        <taxon>Fungi</taxon>
        <taxon>Fungi incertae sedis</taxon>
        <taxon>Mucoromycota</taxon>
        <taxon>Mucoromycotina</taxon>
        <taxon>Mucoromycetes</taxon>
        <taxon>Mucorales</taxon>
        <taxon>Lichtheimiaceae</taxon>
        <taxon>Lichtheimia</taxon>
    </lineage>
</organism>
<dbReference type="VEuPathDB" id="FungiDB:LCOR_06441.1"/>
<feature type="transmembrane region" description="Helical" evidence="1">
    <location>
        <begin position="44"/>
        <end position="61"/>
    </location>
</feature>
<sequence length="94" mass="11011">MRSTLFVSIIGFSLVLVLPERIHVTPFRCLKKTRHARLGNPKKINMRLCTFWALFFFISFLRDTHTHTHTHTHPPITHTSTCGIQQHTFSTRLQ</sequence>
<keyword evidence="1" id="KW-0472">Membrane</keyword>
<comment type="caution">
    <text evidence="2">The sequence shown here is derived from an EMBL/GenBank/DDBJ whole genome shotgun (WGS) entry which is preliminary data.</text>
</comment>
<evidence type="ECO:0000313" key="2">
    <source>
        <dbReference type="EMBL" id="CDH55285.1"/>
    </source>
</evidence>
<reference evidence="2" key="1">
    <citation type="submission" date="2013-08" db="EMBL/GenBank/DDBJ databases">
        <title>Gene expansion shapes genome architecture in the human pathogen Lichtheimia corymbifera: an evolutionary genomics analysis in the ancient terrestrial Mucorales (Mucoromycotina).</title>
        <authorList>
            <person name="Schwartze V.U."/>
            <person name="Winter S."/>
            <person name="Shelest E."/>
            <person name="Marcet-Houben M."/>
            <person name="Horn F."/>
            <person name="Wehner S."/>
            <person name="Hoffmann K."/>
            <person name="Riege K."/>
            <person name="Sammeth M."/>
            <person name="Nowrousian M."/>
            <person name="Valiante V."/>
            <person name="Linde J."/>
            <person name="Jacobsen I.D."/>
            <person name="Marz M."/>
            <person name="Brakhage A.A."/>
            <person name="Gabaldon T."/>
            <person name="Bocker S."/>
            <person name="Voigt K."/>
        </authorList>
    </citation>
    <scope>NUCLEOTIDE SEQUENCE [LARGE SCALE GENOMIC DNA]</scope>
    <source>
        <strain evidence="2">FSU 9682</strain>
    </source>
</reference>
<dbReference type="EMBL" id="CBTN010000028">
    <property type="protein sequence ID" value="CDH55285.1"/>
    <property type="molecule type" value="Genomic_DNA"/>
</dbReference>
<evidence type="ECO:0000256" key="1">
    <source>
        <dbReference type="SAM" id="Phobius"/>
    </source>
</evidence>
<protein>
    <submittedName>
        <fullName evidence="2">Uncharacterized protein</fullName>
    </submittedName>
</protein>
<keyword evidence="1" id="KW-1133">Transmembrane helix</keyword>
<keyword evidence="3" id="KW-1185">Reference proteome</keyword>
<gene>
    <name evidence="2" type="ORF">LCOR_06441.1</name>
</gene>
<keyword evidence="1" id="KW-0812">Transmembrane</keyword>
<name>A0A068RZV1_9FUNG</name>
<dbReference type="AlphaFoldDB" id="A0A068RZV1"/>
<dbReference type="Proteomes" id="UP000027586">
    <property type="component" value="Unassembled WGS sequence"/>
</dbReference>